<dbReference type="InterPro" id="IPR009081">
    <property type="entry name" value="PP-bd_ACP"/>
</dbReference>
<reference evidence="2 3" key="1">
    <citation type="submission" date="2016-11" db="EMBL/GenBank/DDBJ databases">
        <authorList>
            <person name="Jaros S."/>
            <person name="Januszkiewicz K."/>
            <person name="Wedrychowicz H."/>
        </authorList>
    </citation>
    <scope>NUCLEOTIDE SEQUENCE [LARGE SCALE GENOMIC DNA]</scope>
    <source>
        <strain evidence="2 3">OK807</strain>
    </source>
</reference>
<dbReference type="EMBL" id="FPJO01000011">
    <property type="protein sequence ID" value="SFY12110.1"/>
    <property type="molecule type" value="Genomic_DNA"/>
</dbReference>
<dbReference type="PROSITE" id="PS50075">
    <property type="entry name" value="CARRIER"/>
    <property type="match status" value="1"/>
</dbReference>
<sequence>MTATYEQLVSILSTLHDAPADHFRPEATYADLDVDSLTMVEISIHIERHLGVTVEDSELVPDLTLGATAALIHTRLGA</sequence>
<dbReference type="InterPro" id="IPR036736">
    <property type="entry name" value="ACP-like_sf"/>
</dbReference>
<dbReference type="AlphaFoldDB" id="A0A1K2CMV0"/>
<name>A0A1K2CMV0_STRAR</name>
<dbReference type="OrthoDB" id="3192863at2"/>
<accession>A0A1K2CMV0</accession>
<dbReference type="SUPFAM" id="SSF47336">
    <property type="entry name" value="ACP-like"/>
    <property type="match status" value="1"/>
</dbReference>
<dbReference type="Pfam" id="PF00550">
    <property type="entry name" value="PP-binding"/>
    <property type="match status" value="1"/>
</dbReference>
<evidence type="ECO:0000313" key="2">
    <source>
        <dbReference type="EMBL" id="SFY12110.1"/>
    </source>
</evidence>
<protein>
    <submittedName>
        <fullName evidence="2">Acyl carrier protein</fullName>
    </submittedName>
</protein>
<organism evidence="2 3">
    <name type="scientific">Streptomyces atratus</name>
    <dbReference type="NCBI Taxonomy" id="1893"/>
    <lineage>
        <taxon>Bacteria</taxon>
        <taxon>Bacillati</taxon>
        <taxon>Actinomycetota</taxon>
        <taxon>Actinomycetes</taxon>
        <taxon>Kitasatosporales</taxon>
        <taxon>Streptomycetaceae</taxon>
        <taxon>Streptomyces</taxon>
    </lineage>
</organism>
<proteinExistence type="predicted"/>
<dbReference type="Proteomes" id="UP000181909">
    <property type="component" value="Unassembled WGS sequence"/>
</dbReference>
<gene>
    <name evidence="2" type="ORF">SAMN02787144_101196</name>
</gene>
<dbReference type="RefSeq" id="WP_072486578.1">
    <property type="nucleotide sequence ID" value="NZ_CP108276.1"/>
</dbReference>
<feature type="domain" description="Carrier" evidence="1">
    <location>
        <begin position="1"/>
        <end position="76"/>
    </location>
</feature>
<evidence type="ECO:0000313" key="3">
    <source>
        <dbReference type="Proteomes" id="UP000181909"/>
    </source>
</evidence>
<evidence type="ECO:0000259" key="1">
    <source>
        <dbReference type="PROSITE" id="PS50075"/>
    </source>
</evidence>
<dbReference type="STRING" id="1893.SAMN02787144_101196"/>
<dbReference type="Gene3D" id="1.10.1200.10">
    <property type="entry name" value="ACP-like"/>
    <property type="match status" value="1"/>
</dbReference>